<feature type="compositionally biased region" description="Basic and acidic residues" evidence="1">
    <location>
        <begin position="8"/>
        <end position="32"/>
    </location>
</feature>
<keyword evidence="3" id="KW-1185">Reference proteome</keyword>
<reference evidence="2 3" key="1">
    <citation type="submission" date="2015-09" db="EMBL/GenBank/DDBJ databases">
        <title>Genome sequencing project for genomic taxonomy and phylogenomics of Bacillus-like bacteria.</title>
        <authorList>
            <person name="Liu B."/>
            <person name="Wang J."/>
            <person name="Zhu Y."/>
            <person name="Liu G."/>
            <person name="Chen Q."/>
            <person name="Chen Z."/>
            <person name="Lan J."/>
            <person name="Che J."/>
            <person name="Ge C."/>
            <person name="Shi H."/>
            <person name="Pan Z."/>
            <person name="Liu X."/>
        </authorList>
    </citation>
    <scope>NUCLEOTIDE SEQUENCE [LARGE SCALE GENOMIC DNA]</scope>
    <source>
        <strain evidence="2 3">LMG 18435</strain>
    </source>
</reference>
<dbReference type="PATRIC" id="fig|157838.3.peg.2712"/>
<protein>
    <submittedName>
        <fullName evidence="2">Uncharacterized protein</fullName>
    </submittedName>
</protein>
<organism evidence="2 3">
    <name type="scientific">Heyndrickxia shackletonii</name>
    <dbReference type="NCBI Taxonomy" id="157838"/>
    <lineage>
        <taxon>Bacteria</taxon>
        <taxon>Bacillati</taxon>
        <taxon>Bacillota</taxon>
        <taxon>Bacilli</taxon>
        <taxon>Bacillales</taxon>
        <taxon>Bacillaceae</taxon>
        <taxon>Heyndrickxia</taxon>
    </lineage>
</organism>
<evidence type="ECO:0000313" key="2">
    <source>
        <dbReference type="EMBL" id="KQL55482.1"/>
    </source>
</evidence>
<accession>A0A0Q3X0T4</accession>
<dbReference type="Proteomes" id="UP000051888">
    <property type="component" value="Unassembled WGS sequence"/>
</dbReference>
<evidence type="ECO:0000256" key="1">
    <source>
        <dbReference type="SAM" id="MobiDB-lite"/>
    </source>
</evidence>
<name>A0A0Q3X0T4_9BACI</name>
<comment type="caution">
    <text evidence="2">The sequence shown here is derived from an EMBL/GenBank/DDBJ whole genome shotgun (WGS) entry which is preliminary data.</text>
</comment>
<proteinExistence type="predicted"/>
<dbReference type="AlphaFoldDB" id="A0A0Q3X0T4"/>
<gene>
    <name evidence="2" type="ORF">AN964_12260</name>
</gene>
<dbReference type="EMBL" id="LJJC01000004">
    <property type="protein sequence ID" value="KQL55482.1"/>
    <property type="molecule type" value="Genomic_DNA"/>
</dbReference>
<evidence type="ECO:0000313" key="3">
    <source>
        <dbReference type="Proteomes" id="UP000051888"/>
    </source>
</evidence>
<sequence>MDVVNNKKKSEDELKKLQSDIDSKKEEVKSWDSKLNSKKKELASVAGQIQKRKGAPKVLPAGYFSVGKDIPAGRYKVVPNGGMGNFFVNEGAKVNIILGYDASLSVKEYVFDADEGDEIQLTTSAKFIPVK</sequence>
<feature type="region of interest" description="Disordered" evidence="1">
    <location>
        <begin position="1"/>
        <end position="35"/>
    </location>
</feature>